<dbReference type="AlphaFoldDB" id="A0A9J6GXI5"/>
<name>A0A9J6GXI5_HAELO</name>
<dbReference type="Pfam" id="PF00685">
    <property type="entry name" value="Sulfotransfer_1"/>
    <property type="match status" value="1"/>
</dbReference>
<comment type="similarity">
    <text evidence="1">Belongs to the sulfotransferase 1 family.</text>
</comment>
<dbReference type="InterPro" id="IPR027417">
    <property type="entry name" value="P-loop_NTPase"/>
</dbReference>
<dbReference type="OrthoDB" id="6422640at2759"/>
<comment type="caution">
    <text evidence="4">The sequence shown here is derived from an EMBL/GenBank/DDBJ whole genome shotgun (WGS) entry which is preliminary data.</text>
</comment>
<protein>
    <recommendedName>
        <fullName evidence="3">Sulfotransferase domain-containing protein</fullName>
    </recommendedName>
</protein>
<dbReference type="EMBL" id="JABSTR010000010">
    <property type="protein sequence ID" value="KAH9379955.1"/>
    <property type="molecule type" value="Genomic_DNA"/>
</dbReference>
<dbReference type="SUPFAM" id="SSF52540">
    <property type="entry name" value="P-loop containing nucleoside triphosphate hydrolases"/>
    <property type="match status" value="1"/>
</dbReference>
<evidence type="ECO:0000256" key="2">
    <source>
        <dbReference type="ARBA" id="ARBA00022679"/>
    </source>
</evidence>
<evidence type="ECO:0000313" key="5">
    <source>
        <dbReference type="Proteomes" id="UP000821853"/>
    </source>
</evidence>
<dbReference type="VEuPathDB" id="VectorBase:HLOH_050612"/>
<keyword evidence="2" id="KW-0808">Transferase</keyword>
<organism evidence="4 5">
    <name type="scientific">Haemaphysalis longicornis</name>
    <name type="common">Bush tick</name>
    <dbReference type="NCBI Taxonomy" id="44386"/>
    <lineage>
        <taxon>Eukaryota</taxon>
        <taxon>Metazoa</taxon>
        <taxon>Ecdysozoa</taxon>
        <taxon>Arthropoda</taxon>
        <taxon>Chelicerata</taxon>
        <taxon>Arachnida</taxon>
        <taxon>Acari</taxon>
        <taxon>Parasitiformes</taxon>
        <taxon>Ixodida</taxon>
        <taxon>Ixodoidea</taxon>
        <taxon>Ixodidae</taxon>
        <taxon>Haemaphysalinae</taxon>
        <taxon>Haemaphysalis</taxon>
    </lineage>
</organism>
<reference evidence="4 5" key="1">
    <citation type="journal article" date="2020" name="Cell">
        <title>Large-Scale Comparative Analyses of Tick Genomes Elucidate Their Genetic Diversity and Vector Capacities.</title>
        <authorList>
            <consortium name="Tick Genome and Microbiome Consortium (TIGMIC)"/>
            <person name="Jia N."/>
            <person name="Wang J."/>
            <person name="Shi W."/>
            <person name="Du L."/>
            <person name="Sun Y."/>
            <person name="Zhan W."/>
            <person name="Jiang J.F."/>
            <person name="Wang Q."/>
            <person name="Zhang B."/>
            <person name="Ji P."/>
            <person name="Bell-Sakyi L."/>
            <person name="Cui X.M."/>
            <person name="Yuan T.T."/>
            <person name="Jiang B.G."/>
            <person name="Yang W.F."/>
            <person name="Lam T.T."/>
            <person name="Chang Q.C."/>
            <person name="Ding S.J."/>
            <person name="Wang X.J."/>
            <person name="Zhu J.G."/>
            <person name="Ruan X.D."/>
            <person name="Zhao L."/>
            <person name="Wei J.T."/>
            <person name="Ye R.Z."/>
            <person name="Que T.C."/>
            <person name="Du C.H."/>
            <person name="Zhou Y.H."/>
            <person name="Cheng J.X."/>
            <person name="Dai P.F."/>
            <person name="Guo W.B."/>
            <person name="Han X.H."/>
            <person name="Huang E.J."/>
            <person name="Li L.F."/>
            <person name="Wei W."/>
            <person name="Gao Y.C."/>
            <person name="Liu J.Z."/>
            <person name="Shao H.Z."/>
            <person name="Wang X."/>
            <person name="Wang C.C."/>
            <person name="Yang T.C."/>
            <person name="Huo Q.B."/>
            <person name="Li W."/>
            <person name="Chen H.Y."/>
            <person name="Chen S.E."/>
            <person name="Zhou L.G."/>
            <person name="Ni X.B."/>
            <person name="Tian J.H."/>
            <person name="Sheng Y."/>
            <person name="Liu T."/>
            <person name="Pan Y.S."/>
            <person name="Xia L.Y."/>
            <person name="Li J."/>
            <person name="Zhao F."/>
            <person name="Cao W.C."/>
        </authorList>
    </citation>
    <scope>NUCLEOTIDE SEQUENCE [LARGE SCALE GENOMIC DNA]</scope>
    <source>
        <strain evidence="4">HaeL-2018</strain>
    </source>
</reference>
<dbReference type="GO" id="GO:0008146">
    <property type="term" value="F:sulfotransferase activity"/>
    <property type="evidence" value="ECO:0007669"/>
    <property type="project" value="InterPro"/>
</dbReference>
<gene>
    <name evidence="4" type="ORF">HPB48_001418</name>
</gene>
<sequence length="313" mass="36143">MSIQNAVKQLQLGPTFTERYMQYTSSYQPRDGDVFLVSYPKCGSMWMQHILYGIFNSGITEVPTMEERQRAIPSMEFAMIEGAELGKPPLAIKTHLPFHLQPFSTKAKYIFITRNPYDCCVSYFYFVKSRPFSNLQEATFCHFVNMFLRGNVPFGDYFDHLLSWYKHRHDGNVLILTYESLKRDTSGKILDIADFLDQKRCGDHLRQNPQALDAVLDLSSFQKMKSRNADYNSWSSKLQKLQETANQEAEHTTGEVQGEVVEKRVLGDRTRKGIVGDWKNHFSPEQVTQMKERIALKTRGTDVMSLWAHDGLP</sequence>
<dbReference type="PANTHER" id="PTHR11783">
    <property type="entry name" value="SULFOTRANSFERASE SULT"/>
    <property type="match status" value="1"/>
</dbReference>
<evidence type="ECO:0000256" key="1">
    <source>
        <dbReference type="ARBA" id="ARBA00005771"/>
    </source>
</evidence>
<dbReference type="OMA" id="HWHESIV"/>
<accession>A0A9J6GXI5</accession>
<dbReference type="Gene3D" id="3.40.50.300">
    <property type="entry name" value="P-loop containing nucleotide triphosphate hydrolases"/>
    <property type="match status" value="1"/>
</dbReference>
<keyword evidence="5" id="KW-1185">Reference proteome</keyword>
<evidence type="ECO:0000313" key="4">
    <source>
        <dbReference type="EMBL" id="KAH9379955.1"/>
    </source>
</evidence>
<evidence type="ECO:0000259" key="3">
    <source>
        <dbReference type="Pfam" id="PF00685"/>
    </source>
</evidence>
<proteinExistence type="inferred from homology"/>
<dbReference type="InterPro" id="IPR000863">
    <property type="entry name" value="Sulfotransferase_dom"/>
</dbReference>
<dbReference type="Proteomes" id="UP000821853">
    <property type="component" value="Chromosome 8"/>
</dbReference>
<feature type="domain" description="Sulfotransferase" evidence="3">
    <location>
        <begin position="31"/>
        <end position="299"/>
    </location>
</feature>